<dbReference type="Gene3D" id="3.40.50.1240">
    <property type="entry name" value="Phosphoglycerate mutase-like"/>
    <property type="match status" value="1"/>
</dbReference>
<organism evidence="1 2">
    <name type="scientific">Microbulbifer salipaludis</name>
    <dbReference type="NCBI Taxonomy" id="187980"/>
    <lineage>
        <taxon>Bacteria</taxon>
        <taxon>Pseudomonadati</taxon>
        <taxon>Pseudomonadota</taxon>
        <taxon>Gammaproteobacteria</taxon>
        <taxon>Cellvibrionales</taxon>
        <taxon>Microbulbiferaceae</taxon>
        <taxon>Microbulbifer</taxon>
    </lineage>
</organism>
<dbReference type="InterPro" id="IPR029033">
    <property type="entry name" value="His_PPase_superfam"/>
</dbReference>
<protein>
    <submittedName>
        <fullName evidence="1">Histidine phosphatase family protein</fullName>
    </submittedName>
</protein>
<dbReference type="SUPFAM" id="SSF53254">
    <property type="entry name" value="Phosphoglycerate mutase-like"/>
    <property type="match status" value="1"/>
</dbReference>
<gene>
    <name evidence="1" type="ORF">JF535_14360</name>
</gene>
<dbReference type="EMBL" id="JAEKJR010000002">
    <property type="protein sequence ID" value="MBN8432032.1"/>
    <property type="molecule type" value="Genomic_DNA"/>
</dbReference>
<name>A0ABS3E9R2_9GAMM</name>
<proteinExistence type="predicted"/>
<keyword evidence="2" id="KW-1185">Reference proteome</keyword>
<reference evidence="1 2" key="1">
    <citation type="submission" date="2020-12" db="EMBL/GenBank/DDBJ databases">
        <title>Oil enriched cultivation method for isolating marine PHA-producing bacteria.</title>
        <authorList>
            <person name="Zheng W."/>
            <person name="Yu S."/>
            <person name="Huang Y."/>
        </authorList>
    </citation>
    <scope>NUCLEOTIDE SEQUENCE [LARGE SCALE GENOMIC DNA]</scope>
    <source>
        <strain evidence="1 2">SN0-2</strain>
    </source>
</reference>
<dbReference type="InterPro" id="IPR013078">
    <property type="entry name" value="His_Pase_superF_clade-1"/>
</dbReference>
<dbReference type="CDD" id="cd07040">
    <property type="entry name" value="HP"/>
    <property type="match status" value="1"/>
</dbReference>
<dbReference type="Pfam" id="PF00300">
    <property type="entry name" value="His_Phos_1"/>
    <property type="match status" value="1"/>
</dbReference>
<evidence type="ECO:0000313" key="1">
    <source>
        <dbReference type="EMBL" id="MBN8432032.1"/>
    </source>
</evidence>
<evidence type="ECO:0000313" key="2">
    <source>
        <dbReference type="Proteomes" id="UP000664293"/>
    </source>
</evidence>
<dbReference type="Proteomes" id="UP000664293">
    <property type="component" value="Unassembled WGS sequence"/>
</dbReference>
<comment type="caution">
    <text evidence="1">The sequence shown here is derived from an EMBL/GenBank/DDBJ whole genome shotgun (WGS) entry which is preliminary data.</text>
</comment>
<accession>A0ABS3E9R2</accession>
<sequence length="192" mass="20783">MDPDPGLTTLGQQQAQALVDIVGGRYPGGEGVQIISSPKSRALQTALPLATHWGHEILQAPDVVEIPSPEGMPLAQRGDWIRQLLHSEWGSLSATQALWRERLIAFLMSLGSHSGEAAGGPDSTFSANAHTSLVFCHFMVINSVIAQLRGDGKITQFYPDYTSQTHLKLDNGTLSIVELGRARSPQGQHRIQ</sequence>